<dbReference type="RefSeq" id="WP_114438673.1">
    <property type="nucleotide sequence ID" value="NZ_QOZG01000001.1"/>
</dbReference>
<dbReference type="AlphaFoldDB" id="A0A368K8M8"/>
<dbReference type="GO" id="GO:0016020">
    <property type="term" value="C:membrane"/>
    <property type="evidence" value="ECO:0007669"/>
    <property type="project" value="UniProtKB-SubCell"/>
</dbReference>
<evidence type="ECO:0000256" key="3">
    <source>
        <dbReference type="ARBA" id="ARBA00022989"/>
    </source>
</evidence>
<dbReference type="EMBL" id="QOZG01000001">
    <property type="protein sequence ID" value="RCS25581.1"/>
    <property type="molecule type" value="Genomic_DNA"/>
</dbReference>
<feature type="transmembrane region" description="Helical" evidence="5">
    <location>
        <begin position="83"/>
        <end position="102"/>
    </location>
</feature>
<dbReference type="OrthoDB" id="7958266at2"/>
<organism evidence="7 8">
    <name type="scientific">Phyllobacterium salinisoli</name>
    <dbReference type="NCBI Taxonomy" id="1899321"/>
    <lineage>
        <taxon>Bacteria</taxon>
        <taxon>Pseudomonadati</taxon>
        <taxon>Pseudomonadota</taxon>
        <taxon>Alphaproteobacteria</taxon>
        <taxon>Hyphomicrobiales</taxon>
        <taxon>Phyllobacteriaceae</taxon>
        <taxon>Phyllobacterium</taxon>
    </lineage>
</organism>
<feature type="transmembrane region" description="Helical" evidence="5">
    <location>
        <begin position="108"/>
        <end position="125"/>
    </location>
</feature>
<feature type="transmembrane region" description="Helical" evidence="5">
    <location>
        <begin position="257"/>
        <end position="279"/>
    </location>
</feature>
<feature type="transmembrane region" description="Helical" evidence="5">
    <location>
        <begin position="291"/>
        <end position="309"/>
    </location>
</feature>
<keyword evidence="4 5" id="KW-0472">Membrane</keyword>
<evidence type="ECO:0000313" key="8">
    <source>
        <dbReference type="Proteomes" id="UP000253420"/>
    </source>
</evidence>
<comment type="caution">
    <text evidence="7">The sequence shown here is derived from an EMBL/GenBank/DDBJ whole genome shotgun (WGS) entry which is preliminary data.</text>
</comment>
<evidence type="ECO:0000256" key="2">
    <source>
        <dbReference type="ARBA" id="ARBA00022692"/>
    </source>
</evidence>
<evidence type="ECO:0000256" key="5">
    <source>
        <dbReference type="SAM" id="Phobius"/>
    </source>
</evidence>
<reference evidence="7 8" key="1">
    <citation type="submission" date="2018-07" db="EMBL/GenBank/DDBJ databases">
        <title>The draft genome of Phyllobacterium salinisoli.</title>
        <authorList>
            <person name="Liu L."/>
            <person name="Li L."/>
            <person name="Zhang X."/>
            <person name="Liang L."/>
        </authorList>
    </citation>
    <scope>NUCLEOTIDE SEQUENCE [LARGE SCALE GENOMIC DNA]</scope>
    <source>
        <strain evidence="7 8">LLAN61</strain>
    </source>
</reference>
<protein>
    <submittedName>
        <fullName evidence="7">FUSC family protein</fullName>
    </submittedName>
</protein>
<comment type="subcellular location">
    <subcellularLocation>
        <location evidence="1">Membrane</location>
        <topology evidence="1">Multi-pass membrane protein</topology>
    </subcellularLocation>
</comment>
<evidence type="ECO:0000313" key="7">
    <source>
        <dbReference type="EMBL" id="RCS25581.1"/>
    </source>
</evidence>
<evidence type="ECO:0000256" key="4">
    <source>
        <dbReference type="ARBA" id="ARBA00023136"/>
    </source>
</evidence>
<proteinExistence type="predicted"/>
<dbReference type="InterPro" id="IPR049453">
    <property type="entry name" value="Memb_transporter_dom"/>
</dbReference>
<dbReference type="Pfam" id="PF13515">
    <property type="entry name" value="FUSC_2"/>
    <property type="match status" value="1"/>
</dbReference>
<sequence length="360" mass="38525">MVRDKPSIPAKRPIDKLTLEWRAFLAALSDRDTLRRAVLCLIPTGGPIVVGAAMGQAEAGLIGGVTGLLLYFADADGGLRQRFSILALCSAGLFAGVLAGHLLENHQALFWIVFAASAFAAGFLYRVGKAQAMAMRLAALAMIVSAGIAQVDPHLIVFALGGAALVAVTRLADQWLFGPLPQLRSPVGMAPPMDDGWARFALAYASAAVAGLWIGMELDPRHALWVVVTTMLVMQPDAHSSYVRVVERTAGTFAGVMGAWLVVKLFGSPALLCVAVVFLSLLTPHHFARRYWLHTAVITALILIAYDLIEFGSNHVSGLLVERVQDMLVGSSLAVIATAAAFPREKRLSEDTPPRRKRKG</sequence>
<feature type="transmembrane region" description="Helical" evidence="5">
    <location>
        <begin position="48"/>
        <end position="71"/>
    </location>
</feature>
<keyword evidence="2 5" id="KW-0812">Transmembrane</keyword>
<feature type="domain" description="Integral membrane bound transporter" evidence="6">
    <location>
        <begin position="213"/>
        <end position="336"/>
    </location>
</feature>
<feature type="transmembrane region" description="Helical" evidence="5">
    <location>
        <begin position="197"/>
        <end position="216"/>
    </location>
</feature>
<gene>
    <name evidence="7" type="ORF">DUT91_01985</name>
</gene>
<name>A0A368K8M8_9HYPH</name>
<evidence type="ECO:0000259" key="6">
    <source>
        <dbReference type="Pfam" id="PF13515"/>
    </source>
</evidence>
<keyword evidence="8" id="KW-1185">Reference proteome</keyword>
<feature type="transmembrane region" description="Helical" evidence="5">
    <location>
        <begin position="324"/>
        <end position="342"/>
    </location>
</feature>
<accession>A0A368K8M8</accession>
<feature type="transmembrane region" description="Helical" evidence="5">
    <location>
        <begin position="155"/>
        <end position="176"/>
    </location>
</feature>
<dbReference type="Proteomes" id="UP000253420">
    <property type="component" value="Unassembled WGS sequence"/>
</dbReference>
<keyword evidence="3 5" id="KW-1133">Transmembrane helix</keyword>
<evidence type="ECO:0000256" key="1">
    <source>
        <dbReference type="ARBA" id="ARBA00004141"/>
    </source>
</evidence>